<dbReference type="RefSeq" id="WP_144924345.1">
    <property type="nucleotide sequence ID" value="NZ_JBHSMC010000011.1"/>
</dbReference>
<organism evidence="1 2">
    <name type="scientific">Lederbergia graminis</name>
    <dbReference type="NCBI Taxonomy" id="735518"/>
    <lineage>
        <taxon>Bacteria</taxon>
        <taxon>Bacillati</taxon>
        <taxon>Bacillota</taxon>
        <taxon>Bacilli</taxon>
        <taxon>Bacillales</taxon>
        <taxon>Bacillaceae</taxon>
        <taxon>Lederbergia</taxon>
    </lineage>
</organism>
<dbReference type="EMBL" id="JBHSMC010000011">
    <property type="protein sequence ID" value="MFC5464693.1"/>
    <property type="molecule type" value="Genomic_DNA"/>
</dbReference>
<evidence type="ECO:0000313" key="2">
    <source>
        <dbReference type="Proteomes" id="UP001596147"/>
    </source>
</evidence>
<accession>A0ABW0LJF4</accession>
<dbReference type="PANTHER" id="PTHR37808:SF3">
    <property type="entry name" value="SPORE GERMINATION PROTEIN GERPA-RELATED"/>
    <property type="match status" value="1"/>
</dbReference>
<dbReference type="PANTHER" id="PTHR37808">
    <property type="entry name" value="SPORE GERMINATION PROTEIN-LIKE PROTEIN YDZR-RELATED"/>
    <property type="match status" value="1"/>
</dbReference>
<sequence>MPGFVGAVQIISIGSSGVFNVGDVLQIHPVSNLKTFAGAGSFITGDEIKVTNEYSSVNVYDQDDMDQGILFTL</sequence>
<evidence type="ECO:0000313" key="1">
    <source>
        <dbReference type="EMBL" id="MFC5464693.1"/>
    </source>
</evidence>
<dbReference type="InterPro" id="IPR019618">
    <property type="entry name" value="Spore_germination_GerPA"/>
</dbReference>
<gene>
    <name evidence="1" type="ORF">ACFPM4_07995</name>
</gene>
<keyword evidence="2" id="KW-1185">Reference proteome</keyword>
<dbReference type="Proteomes" id="UP001596147">
    <property type="component" value="Unassembled WGS sequence"/>
</dbReference>
<name>A0ABW0LJF4_9BACI</name>
<protein>
    <submittedName>
        <fullName evidence="1">Spore germination protein</fullName>
    </submittedName>
</protein>
<proteinExistence type="predicted"/>
<dbReference type="Pfam" id="PF10676">
    <property type="entry name" value="gerPA"/>
    <property type="match status" value="1"/>
</dbReference>
<comment type="caution">
    <text evidence="1">The sequence shown here is derived from an EMBL/GenBank/DDBJ whole genome shotgun (WGS) entry which is preliminary data.</text>
</comment>
<reference evidence="2" key="1">
    <citation type="journal article" date="2019" name="Int. J. Syst. Evol. Microbiol.">
        <title>The Global Catalogue of Microorganisms (GCM) 10K type strain sequencing project: providing services to taxonomists for standard genome sequencing and annotation.</title>
        <authorList>
            <consortium name="The Broad Institute Genomics Platform"/>
            <consortium name="The Broad Institute Genome Sequencing Center for Infectious Disease"/>
            <person name="Wu L."/>
            <person name="Ma J."/>
        </authorList>
    </citation>
    <scope>NUCLEOTIDE SEQUENCE [LARGE SCALE GENOMIC DNA]</scope>
    <source>
        <strain evidence="2">CGMCC 1.12237</strain>
    </source>
</reference>